<feature type="compositionally biased region" description="Polar residues" evidence="1">
    <location>
        <begin position="1"/>
        <end position="10"/>
    </location>
</feature>
<accession>A0A7S3W6Y4</accession>
<protein>
    <submittedName>
        <fullName evidence="2">Uncharacterized protein</fullName>
    </submittedName>
</protein>
<feature type="region of interest" description="Disordered" evidence="1">
    <location>
        <begin position="1"/>
        <end position="24"/>
    </location>
</feature>
<proteinExistence type="predicted"/>
<dbReference type="EMBL" id="HBIR01015931">
    <property type="protein sequence ID" value="CAE0540804.1"/>
    <property type="molecule type" value="Transcribed_RNA"/>
</dbReference>
<dbReference type="AlphaFoldDB" id="A0A7S3W6Y4"/>
<name>A0A7S3W6Y4_EMIHU</name>
<feature type="compositionally biased region" description="Basic and acidic residues" evidence="1">
    <location>
        <begin position="131"/>
        <end position="140"/>
    </location>
</feature>
<reference evidence="2" key="1">
    <citation type="submission" date="2021-01" db="EMBL/GenBank/DDBJ databases">
        <authorList>
            <person name="Corre E."/>
            <person name="Pelletier E."/>
            <person name="Niang G."/>
            <person name="Scheremetjew M."/>
            <person name="Finn R."/>
            <person name="Kale V."/>
            <person name="Holt S."/>
            <person name="Cochrane G."/>
            <person name="Meng A."/>
            <person name="Brown T."/>
            <person name="Cohen L."/>
        </authorList>
    </citation>
    <scope>NUCLEOTIDE SEQUENCE</scope>
    <source>
        <strain evidence="2">379</strain>
    </source>
</reference>
<evidence type="ECO:0000256" key="1">
    <source>
        <dbReference type="SAM" id="MobiDB-lite"/>
    </source>
</evidence>
<organism evidence="2">
    <name type="scientific">Emiliania huxleyi</name>
    <name type="common">Coccolithophore</name>
    <name type="synonym">Pontosphaera huxleyi</name>
    <dbReference type="NCBI Taxonomy" id="2903"/>
    <lineage>
        <taxon>Eukaryota</taxon>
        <taxon>Haptista</taxon>
        <taxon>Haptophyta</taxon>
        <taxon>Prymnesiophyceae</taxon>
        <taxon>Isochrysidales</taxon>
        <taxon>Noelaerhabdaceae</taxon>
        <taxon>Emiliania</taxon>
    </lineage>
</organism>
<evidence type="ECO:0000313" key="2">
    <source>
        <dbReference type="EMBL" id="CAE0540804.1"/>
    </source>
</evidence>
<gene>
    <name evidence="2" type="ORF">EHUX00137_LOCUS11873</name>
</gene>
<feature type="region of interest" description="Disordered" evidence="1">
    <location>
        <begin position="131"/>
        <end position="185"/>
    </location>
</feature>
<sequence length="215" mass="23499">MLESLSTVTLSLPAPEDPADGVAAPPKQRVIERVKRTVLRNSTYIQFQMHSGNKLFVANGVAFLQRTDGGKEPLCEKDVTCSAFTVDDADKAEFYLDSAQKSLCGAGFFDFCDSATARRKLADTTCPFKMKEVMSPKPEPEPEPSPSPEPERRLTEEDEDPFLVPRPNGRALEPEPSPSPAPDSCEELMASEYSRSCAMKKDDFPGATCGEPEGC</sequence>